<comment type="similarity">
    <text evidence="2">Belongs to the ustYa family.</text>
</comment>
<proteinExistence type="inferred from homology"/>
<dbReference type="Pfam" id="PF11807">
    <property type="entry name" value="UstYa"/>
    <property type="match status" value="1"/>
</dbReference>
<reference evidence="5 6" key="1">
    <citation type="submission" date="2019-02" db="EMBL/GenBank/DDBJ databases">
        <title>Genome sequencing of the rare red list fungi Dentipellis fragilis.</title>
        <authorList>
            <person name="Buettner E."/>
            <person name="Kellner H."/>
        </authorList>
    </citation>
    <scope>NUCLEOTIDE SEQUENCE [LARGE SCALE GENOMIC DNA]</scope>
    <source>
        <strain evidence="5 6">DSM 105465</strain>
    </source>
</reference>
<evidence type="ECO:0000256" key="1">
    <source>
        <dbReference type="ARBA" id="ARBA00004685"/>
    </source>
</evidence>
<dbReference type="PANTHER" id="PTHR33365">
    <property type="entry name" value="YALI0B05434P"/>
    <property type="match status" value="1"/>
</dbReference>
<evidence type="ECO:0000259" key="4">
    <source>
        <dbReference type="Pfam" id="PF00510"/>
    </source>
</evidence>
<dbReference type="STRING" id="205917.A0A4Y9YPR5"/>
<comment type="caution">
    <text evidence="5">The sequence shown here is derived from an EMBL/GenBank/DDBJ whole genome shotgun (WGS) entry which is preliminary data.</text>
</comment>
<keyword evidence="6" id="KW-1185">Reference proteome</keyword>
<dbReference type="GO" id="GO:0004129">
    <property type="term" value="F:cytochrome-c oxidase activity"/>
    <property type="evidence" value="ECO:0007669"/>
    <property type="project" value="InterPro"/>
</dbReference>
<dbReference type="GO" id="GO:0043386">
    <property type="term" value="P:mycotoxin biosynthetic process"/>
    <property type="evidence" value="ECO:0007669"/>
    <property type="project" value="InterPro"/>
</dbReference>
<evidence type="ECO:0000313" key="5">
    <source>
        <dbReference type="EMBL" id="TFY63039.1"/>
    </source>
</evidence>
<dbReference type="EMBL" id="SEOQ01000435">
    <property type="protein sequence ID" value="TFY63039.1"/>
    <property type="molecule type" value="Genomic_DNA"/>
</dbReference>
<name>A0A4Y9YPR5_9AGAM</name>
<dbReference type="PANTHER" id="PTHR33365:SF4">
    <property type="entry name" value="CYCLOCHLOROTINE BIOSYNTHESIS PROTEIN O"/>
    <property type="match status" value="1"/>
</dbReference>
<dbReference type="Proteomes" id="UP000298327">
    <property type="component" value="Unassembled WGS sequence"/>
</dbReference>
<keyword evidence="3" id="KW-0812">Transmembrane</keyword>
<evidence type="ECO:0000256" key="2">
    <source>
        <dbReference type="ARBA" id="ARBA00035112"/>
    </source>
</evidence>
<protein>
    <recommendedName>
        <fullName evidence="4">Heme-copper oxidase subunit III family profile domain-containing protein</fullName>
    </recommendedName>
</protein>
<dbReference type="GO" id="GO:0016020">
    <property type="term" value="C:membrane"/>
    <property type="evidence" value="ECO:0007669"/>
    <property type="project" value="InterPro"/>
</dbReference>
<sequence length="213" mass="24695">MHHTSRSQKHLRIGLILFSVFNVVVLISSIWNHYHNSRPAYTYLGESFPPVIPDPDPARNGAPLQLPTINYALEDSARFSTAPSATRAWSISLARQWGYMRLGAHRRIFALSMFHEYHCIYLFARSLATRSGADGHIHHCMNYVRQHLLCEADRTLEEPGWEDVGSGWYMGGKTRVAGRERQCKDWSALWEIEKDNNREWEVYKKAHEEELAR</sequence>
<gene>
    <name evidence="5" type="ORF">EVG20_g6487</name>
</gene>
<keyword evidence="3" id="KW-0472">Membrane</keyword>
<dbReference type="AlphaFoldDB" id="A0A4Y9YPR5"/>
<feature type="domain" description="Heme-copper oxidase subunit III family profile" evidence="4">
    <location>
        <begin position="2"/>
        <end position="70"/>
    </location>
</feature>
<feature type="transmembrane region" description="Helical" evidence="3">
    <location>
        <begin position="12"/>
        <end position="31"/>
    </location>
</feature>
<organism evidence="5 6">
    <name type="scientific">Dentipellis fragilis</name>
    <dbReference type="NCBI Taxonomy" id="205917"/>
    <lineage>
        <taxon>Eukaryota</taxon>
        <taxon>Fungi</taxon>
        <taxon>Dikarya</taxon>
        <taxon>Basidiomycota</taxon>
        <taxon>Agaricomycotina</taxon>
        <taxon>Agaricomycetes</taxon>
        <taxon>Russulales</taxon>
        <taxon>Hericiaceae</taxon>
        <taxon>Dentipellis</taxon>
    </lineage>
</organism>
<accession>A0A4Y9YPR5</accession>
<dbReference type="Pfam" id="PF00510">
    <property type="entry name" value="COX3"/>
    <property type="match status" value="1"/>
</dbReference>
<keyword evidence="3" id="KW-1133">Transmembrane helix</keyword>
<evidence type="ECO:0000313" key="6">
    <source>
        <dbReference type="Proteomes" id="UP000298327"/>
    </source>
</evidence>
<dbReference type="OrthoDB" id="3687641at2759"/>
<comment type="pathway">
    <text evidence="1">Mycotoxin biosynthesis.</text>
</comment>
<evidence type="ECO:0000256" key="3">
    <source>
        <dbReference type="SAM" id="Phobius"/>
    </source>
</evidence>
<dbReference type="InterPro" id="IPR000298">
    <property type="entry name" value="Cyt_c_oxidase-like_su3"/>
</dbReference>
<dbReference type="InterPro" id="IPR021765">
    <property type="entry name" value="UstYa-like"/>
</dbReference>